<reference evidence="1 2" key="1">
    <citation type="journal article" date="2015" name="PLoS Pathog.">
        <title>Leptomonas seymouri: Adaptations to the Dixenous Life Cycle Analyzed by Genome Sequencing, Transcriptome Profiling and Co-infection with Leishmania donovani.</title>
        <authorList>
            <person name="Kraeva N."/>
            <person name="Butenko A."/>
            <person name="Hlavacova J."/>
            <person name="Kostygov A."/>
            <person name="Myskova J."/>
            <person name="Grybchuk D."/>
            <person name="Lestinova T."/>
            <person name="Votypka J."/>
            <person name="Volf P."/>
            <person name="Opperdoes F."/>
            <person name="Flegontov P."/>
            <person name="Lukes J."/>
            <person name="Yurchenko V."/>
        </authorList>
    </citation>
    <scope>NUCLEOTIDE SEQUENCE [LARGE SCALE GENOMIC DNA]</scope>
    <source>
        <strain evidence="1 2">ATCC 30220</strain>
    </source>
</reference>
<organism evidence="1 2">
    <name type="scientific">Leptomonas seymouri</name>
    <dbReference type="NCBI Taxonomy" id="5684"/>
    <lineage>
        <taxon>Eukaryota</taxon>
        <taxon>Discoba</taxon>
        <taxon>Euglenozoa</taxon>
        <taxon>Kinetoplastea</taxon>
        <taxon>Metakinetoplastina</taxon>
        <taxon>Trypanosomatida</taxon>
        <taxon>Trypanosomatidae</taxon>
        <taxon>Leishmaniinae</taxon>
        <taxon>Leptomonas</taxon>
    </lineage>
</organism>
<dbReference type="OrthoDB" id="258045at2759"/>
<evidence type="ECO:0000313" key="2">
    <source>
        <dbReference type="Proteomes" id="UP000038009"/>
    </source>
</evidence>
<comment type="caution">
    <text evidence="1">The sequence shown here is derived from an EMBL/GenBank/DDBJ whole genome shotgun (WGS) entry which is preliminary data.</text>
</comment>
<dbReference type="EMBL" id="LJSK01000007">
    <property type="protein sequence ID" value="KPI90357.1"/>
    <property type="molecule type" value="Genomic_DNA"/>
</dbReference>
<proteinExistence type="predicted"/>
<name>A0A0N0P970_LEPSE</name>
<dbReference type="VEuPathDB" id="TriTrypDB:Lsey_0007_0700"/>
<sequence length="83" mass="9838">MLRRTLRICQLQRQSYADSIAYSSAFASRNERDVSLYQRATALYSPATAHIRRRKWHGERQKRYEAKRQLMSSIARESLSMTK</sequence>
<keyword evidence="2" id="KW-1185">Reference proteome</keyword>
<gene>
    <name evidence="1" type="ORF">ABL78_0584</name>
</gene>
<accession>A0A0N0P970</accession>
<dbReference type="Proteomes" id="UP000038009">
    <property type="component" value="Unassembled WGS sequence"/>
</dbReference>
<protein>
    <submittedName>
        <fullName evidence="1">Uncharacterized protein</fullName>
    </submittedName>
</protein>
<dbReference type="OMA" id="KWHGERQ"/>
<evidence type="ECO:0000313" key="1">
    <source>
        <dbReference type="EMBL" id="KPI90357.1"/>
    </source>
</evidence>
<dbReference type="AlphaFoldDB" id="A0A0N0P970"/>